<evidence type="ECO:0000313" key="3">
    <source>
        <dbReference type="EMBL" id="KAJ7028797.1"/>
    </source>
</evidence>
<gene>
    <name evidence="3" type="ORF">C8F04DRAFT_1398674</name>
</gene>
<keyword evidence="2" id="KW-1133">Transmembrane helix</keyword>
<feature type="transmembrane region" description="Helical" evidence="2">
    <location>
        <begin position="54"/>
        <end position="71"/>
    </location>
</feature>
<name>A0AAD6SN90_9AGAR</name>
<evidence type="ECO:0000256" key="2">
    <source>
        <dbReference type="SAM" id="Phobius"/>
    </source>
</evidence>
<accession>A0AAD6SN90</accession>
<dbReference type="AlphaFoldDB" id="A0AAD6SN90"/>
<comment type="caution">
    <text evidence="3">The sequence shown here is derived from an EMBL/GenBank/DDBJ whole genome shotgun (WGS) entry which is preliminary data.</text>
</comment>
<reference evidence="3" key="1">
    <citation type="submission" date="2023-03" db="EMBL/GenBank/DDBJ databases">
        <title>Massive genome expansion in bonnet fungi (Mycena s.s.) driven by repeated elements and novel gene families across ecological guilds.</title>
        <authorList>
            <consortium name="Lawrence Berkeley National Laboratory"/>
            <person name="Harder C.B."/>
            <person name="Miyauchi S."/>
            <person name="Viragh M."/>
            <person name="Kuo A."/>
            <person name="Thoen E."/>
            <person name="Andreopoulos B."/>
            <person name="Lu D."/>
            <person name="Skrede I."/>
            <person name="Drula E."/>
            <person name="Henrissat B."/>
            <person name="Morin E."/>
            <person name="Kohler A."/>
            <person name="Barry K."/>
            <person name="LaButti K."/>
            <person name="Morin E."/>
            <person name="Salamov A."/>
            <person name="Lipzen A."/>
            <person name="Mereny Z."/>
            <person name="Hegedus B."/>
            <person name="Baldrian P."/>
            <person name="Stursova M."/>
            <person name="Weitz H."/>
            <person name="Taylor A."/>
            <person name="Grigoriev I.V."/>
            <person name="Nagy L.G."/>
            <person name="Martin F."/>
            <person name="Kauserud H."/>
        </authorList>
    </citation>
    <scope>NUCLEOTIDE SEQUENCE</scope>
    <source>
        <strain evidence="3">CBHHK200</strain>
    </source>
</reference>
<feature type="transmembrane region" description="Helical" evidence="2">
    <location>
        <begin position="78"/>
        <end position="97"/>
    </location>
</feature>
<feature type="transmembrane region" description="Helical" evidence="2">
    <location>
        <begin position="133"/>
        <end position="153"/>
    </location>
</feature>
<evidence type="ECO:0000313" key="4">
    <source>
        <dbReference type="Proteomes" id="UP001218188"/>
    </source>
</evidence>
<keyword evidence="2" id="KW-0472">Membrane</keyword>
<dbReference type="Proteomes" id="UP001218188">
    <property type="component" value="Unassembled WGS sequence"/>
</dbReference>
<proteinExistence type="predicted"/>
<keyword evidence="4" id="KW-1185">Reference proteome</keyword>
<feature type="compositionally biased region" description="Pro residues" evidence="1">
    <location>
        <begin position="25"/>
        <end position="35"/>
    </location>
</feature>
<dbReference type="EMBL" id="JARJCM010000108">
    <property type="protein sequence ID" value="KAJ7028797.1"/>
    <property type="molecule type" value="Genomic_DNA"/>
</dbReference>
<keyword evidence="2" id="KW-0812">Transmembrane</keyword>
<organism evidence="3 4">
    <name type="scientific">Mycena alexandri</name>
    <dbReference type="NCBI Taxonomy" id="1745969"/>
    <lineage>
        <taxon>Eukaryota</taxon>
        <taxon>Fungi</taxon>
        <taxon>Dikarya</taxon>
        <taxon>Basidiomycota</taxon>
        <taxon>Agaricomycotina</taxon>
        <taxon>Agaricomycetes</taxon>
        <taxon>Agaricomycetidae</taxon>
        <taxon>Agaricales</taxon>
        <taxon>Marasmiineae</taxon>
        <taxon>Mycenaceae</taxon>
        <taxon>Mycena</taxon>
    </lineage>
</organism>
<evidence type="ECO:0000256" key="1">
    <source>
        <dbReference type="SAM" id="MobiDB-lite"/>
    </source>
</evidence>
<feature type="region of interest" description="Disordered" evidence="1">
    <location>
        <begin position="1"/>
        <end position="46"/>
    </location>
</feature>
<sequence length="173" mass="18611">MASTRPSATPIRAITTPPRSTAAPPHSPALRPPPSASHSQNHTSKTSGTAHLPFYFRSVLLYWLAWIDGVARLGVGRVISAALGFWLGSVVLVRKAYLTVTHTTAPSPFLLLRKSSRPAPAPQPQPRPPRAPLLALLALPPALVPLFVVLPVLKRVPGFLYSTLLRAFWLLGG</sequence>
<protein>
    <submittedName>
        <fullName evidence="3">Uncharacterized protein</fullName>
    </submittedName>
</protein>